<reference evidence="2" key="1">
    <citation type="submission" date="2017-11" db="EMBL/GenBank/DDBJ databases">
        <title>The draft genome sequence of Chromatocurvus sp. F02.</title>
        <authorList>
            <person name="Du Z.-J."/>
            <person name="Chang Y.-Q."/>
        </authorList>
    </citation>
    <scope>NUCLEOTIDE SEQUENCE [LARGE SCALE GENOMIC DNA]</scope>
    <source>
        <strain evidence="2">F02</strain>
    </source>
</reference>
<name>A0A2N5Y1T3_9GAMM</name>
<keyword evidence="2" id="KW-1185">Reference proteome</keyword>
<dbReference type="Proteomes" id="UP000234845">
    <property type="component" value="Unassembled WGS sequence"/>
</dbReference>
<evidence type="ECO:0008006" key="3">
    <source>
        <dbReference type="Google" id="ProtNLM"/>
    </source>
</evidence>
<sequence>MKIRIPQQHISRYSLFSATESAARQWCQELPMGDAGGLARQLVSAVDEFNRVILPSQPRYAVLESLRPVLQQALSLLSARLTNQPLVLPPAQQKLADLVDRLSGLASTAYSLAAIHALQETADATDTLPANLVAEALQRSIGFAGHKIIHAHQLHQPLDPRAWSGLHKLYALAETQHLEDRPVEDAPSTTTIAATYLKPVLLSCCQPNQLRQQDIVVICASLDSWLLRVTLRQATNATGLFAVNLAGERPPVYTSTVPSSALVDHRIIDTAPLCRHLESLLRDARQAKLPNVLIGKSIRLPVPLLDHVIQSLESERLRGEERTRTRQSVEVALGFRNSHFHLAGQRGFEELLQGNCEIAGTRKPVSGNLFLLDPDADDAWSVAVGRDLDRKITGVAEPAAEAVVEFSEESPATPTERPGTGEGFPLQRVTAIDASAGGYCLEWTSEFPERIGNGHILGLRATGTTEWRLATIRWIIPRRHQATMAGIELLSSCASPWGASVQRNTPEKPVPVRVFLLPATAQPAVGETLVTPRSGFAEGQRVLLVREGESRVVTLLKHVAMNAAFSQFELVTETPQPSDTAFMQNTPTDIDFDFS</sequence>
<gene>
    <name evidence="1" type="ORF">CWI75_11340</name>
</gene>
<comment type="caution">
    <text evidence="1">The sequence shown here is derived from an EMBL/GenBank/DDBJ whole genome shotgun (WGS) entry which is preliminary data.</text>
</comment>
<evidence type="ECO:0000313" key="1">
    <source>
        <dbReference type="EMBL" id="PLW82351.1"/>
    </source>
</evidence>
<organism evidence="1 2">
    <name type="scientific">Kineobactrum sediminis</name>
    <dbReference type="NCBI Taxonomy" id="1905677"/>
    <lineage>
        <taxon>Bacteria</taxon>
        <taxon>Pseudomonadati</taxon>
        <taxon>Pseudomonadota</taxon>
        <taxon>Gammaproteobacteria</taxon>
        <taxon>Cellvibrionales</taxon>
        <taxon>Halieaceae</taxon>
        <taxon>Kineobactrum</taxon>
    </lineage>
</organism>
<evidence type="ECO:0000313" key="2">
    <source>
        <dbReference type="Proteomes" id="UP000234845"/>
    </source>
</evidence>
<proteinExistence type="predicted"/>
<dbReference type="AlphaFoldDB" id="A0A2N5Y1T3"/>
<accession>A0A2N5Y1T3</accession>
<protein>
    <recommendedName>
        <fullName evidence="3">GTPase</fullName>
    </recommendedName>
</protein>
<dbReference type="EMBL" id="PKLZ01000008">
    <property type="protein sequence ID" value="PLW82351.1"/>
    <property type="molecule type" value="Genomic_DNA"/>
</dbReference>